<evidence type="ECO:0000313" key="5">
    <source>
        <dbReference type="EMBL" id="PNT78237.1"/>
    </source>
</evidence>
<dbReference type="ExpressionAtlas" id="A0A2K2DVD1">
    <property type="expression patterns" value="baseline"/>
</dbReference>
<dbReference type="KEGG" id="bdi:100838223"/>
<reference evidence="5 6" key="1">
    <citation type="journal article" date="2010" name="Nature">
        <title>Genome sequencing and analysis of the model grass Brachypodium distachyon.</title>
        <authorList>
            <consortium name="International Brachypodium Initiative"/>
        </authorList>
    </citation>
    <scope>NUCLEOTIDE SEQUENCE [LARGE SCALE GENOMIC DNA]</scope>
    <source>
        <strain evidence="5">Bd21</strain>
        <strain evidence="6">cv. Bd21</strain>
    </source>
</reference>
<dbReference type="OrthoDB" id="153872at2759"/>
<keyword evidence="2 3" id="KW-0539">Nucleus</keyword>
<dbReference type="PANTHER" id="PTHR31319:SF110">
    <property type="entry name" value="CCT MOTIF FAMILY PROTEIN"/>
    <property type="match status" value="1"/>
</dbReference>
<dbReference type="Proteomes" id="UP000008810">
    <property type="component" value="Chromosome 1"/>
</dbReference>
<reference evidence="6" key="3">
    <citation type="submission" date="2018-08" db="UniProtKB">
        <authorList>
            <consortium name="EnsemblPlants"/>
        </authorList>
    </citation>
    <scope>IDENTIFICATION</scope>
    <source>
        <strain evidence="6">cv. Bd21</strain>
    </source>
</reference>
<dbReference type="InterPro" id="IPR045281">
    <property type="entry name" value="CONSTANS-like"/>
</dbReference>
<dbReference type="Pfam" id="PF06203">
    <property type="entry name" value="CCT"/>
    <property type="match status" value="1"/>
</dbReference>
<dbReference type="GeneID" id="100838223"/>
<dbReference type="PANTHER" id="PTHR31319">
    <property type="entry name" value="ZINC FINGER PROTEIN CONSTANS-LIKE 4"/>
    <property type="match status" value="1"/>
</dbReference>
<proteinExistence type="predicted"/>
<dbReference type="RefSeq" id="XP_014751796.1">
    <property type="nucleotide sequence ID" value="XM_014896310.2"/>
</dbReference>
<evidence type="ECO:0000313" key="7">
    <source>
        <dbReference type="Proteomes" id="UP000008810"/>
    </source>
</evidence>
<dbReference type="GO" id="GO:0009909">
    <property type="term" value="P:regulation of flower development"/>
    <property type="evidence" value="ECO:0000318"/>
    <property type="project" value="GO_Central"/>
</dbReference>
<dbReference type="PROSITE" id="PS51017">
    <property type="entry name" value="CCT"/>
    <property type="match status" value="1"/>
</dbReference>
<evidence type="ECO:0000256" key="2">
    <source>
        <dbReference type="ARBA" id="ARBA00023242"/>
    </source>
</evidence>
<keyword evidence="7" id="KW-1185">Reference proteome</keyword>
<evidence type="ECO:0000259" key="4">
    <source>
        <dbReference type="PROSITE" id="PS51017"/>
    </source>
</evidence>
<feature type="domain" description="CCT" evidence="4">
    <location>
        <begin position="307"/>
        <end position="349"/>
    </location>
</feature>
<dbReference type="STRING" id="15368.A0A2K2DVD1"/>
<evidence type="ECO:0000256" key="1">
    <source>
        <dbReference type="ARBA" id="ARBA00004123"/>
    </source>
</evidence>
<organism evidence="5">
    <name type="scientific">Brachypodium distachyon</name>
    <name type="common">Purple false brome</name>
    <name type="synonym">Trachynia distachya</name>
    <dbReference type="NCBI Taxonomy" id="15368"/>
    <lineage>
        <taxon>Eukaryota</taxon>
        <taxon>Viridiplantae</taxon>
        <taxon>Streptophyta</taxon>
        <taxon>Embryophyta</taxon>
        <taxon>Tracheophyta</taxon>
        <taxon>Spermatophyta</taxon>
        <taxon>Magnoliopsida</taxon>
        <taxon>Liliopsida</taxon>
        <taxon>Poales</taxon>
        <taxon>Poaceae</taxon>
        <taxon>BOP clade</taxon>
        <taxon>Pooideae</taxon>
        <taxon>Stipodae</taxon>
        <taxon>Brachypodieae</taxon>
        <taxon>Brachypodium</taxon>
    </lineage>
</organism>
<name>A0A2K2DVD1_BRADI</name>
<reference evidence="5" key="2">
    <citation type="submission" date="2017-06" db="EMBL/GenBank/DDBJ databases">
        <title>WGS assembly of Brachypodium distachyon.</title>
        <authorList>
            <consortium name="The International Brachypodium Initiative"/>
            <person name="Lucas S."/>
            <person name="Harmon-Smith M."/>
            <person name="Lail K."/>
            <person name="Tice H."/>
            <person name="Grimwood J."/>
            <person name="Bruce D."/>
            <person name="Barry K."/>
            <person name="Shu S."/>
            <person name="Lindquist E."/>
            <person name="Wang M."/>
            <person name="Pitluck S."/>
            <person name="Vogel J.P."/>
            <person name="Garvin D.F."/>
            <person name="Mockler T.C."/>
            <person name="Schmutz J."/>
            <person name="Rokhsar D."/>
            <person name="Bevan M.W."/>
        </authorList>
    </citation>
    <scope>NUCLEOTIDE SEQUENCE</scope>
    <source>
        <strain evidence="5">Bd21</strain>
    </source>
</reference>
<accession>A0A2K2DVD1</accession>
<dbReference type="EMBL" id="CM000880">
    <property type="protein sequence ID" value="PNT78237.1"/>
    <property type="molecule type" value="Genomic_DNA"/>
</dbReference>
<dbReference type="AlphaFoldDB" id="A0A2K2DVD1"/>
<evidence type="ECO:0000313" key="6">
    <source>
        <dbReference type="EnsemblPlants" id="PNT78237"/>
    </source>
</evidence>
<evidence type="ECO:0000256" key="3">
    <source>
        <dbReference type="PROSITE-ProRule" id="PRU00357"/>
    </source>
</evidence>
<comment type="subcellular location">
    <subcellularLocation>
        <location evidence="1 3">Nucleus</location>
    </subcellularLocation>
</comment>
<dbReference type="EnsemblPlants" id="PNT78237">
    <property type="protein sequence ID" value="PNT78237"/>
    <property type="gene ID" value="BRADI_1g75760v3"/>
</dbReference>
<protein>
    <recommendedName>
        <fullName evidence="4">CCT domain-containing protein</fullName>
    </recommendedName>
</protein>
<dbReference type="GO" id="GO:0005634">
    <property type="term" value="C:nucleus"/>
    <property type="evidence" value="ECO:0000318"/>
    <property type="project" value="GO_Central"/>
</dbReference>
<dbReference type="InterPro" id="IPR010402">
    <property type="entry name" value="CCT_domain"/>
</dbReference>
<sequence length="405" mass="43801">MMKMFEEDVAGAAAAASDELCRLCIEGISSPIAAHILDFCDDGLGDNLFAAVTSTSDPFAASSEDVSSSSAATPPLCSYSDDITAVAATAFSPLPFDSTLSALLDEEQNPVPDNEFLPPTDETLTAPAYYPAATEDTSIEQFGQIQLPETIAAPMSVMQMSSIAPMLMSLAPGYGEECITAALSGGYMSLDGALYQQTGAMIPNCNAEAPQVGFFNSSSTDNNGMVVLDMNEMGEYQRMMEGEGLTTTYSDTNSIQGAYSNTADMQMGGNNQQLVNGCNGSPPTLPPTEISGLEDSFKVVRLSAEQRKEKIHRYIKKRNERNFSKKIKYACRKTLADSRPRVRGRFAKNDELCEVTRSSSQNHEQYEQSAGANAEDMLDSSDFLAHLSGINSYEYKYNCTIESWI</sequence>
<dbReference type="Gramene" id="PNT78237">
    <property type="protein sequence ID" value="PNT78237"/>
    <property type="gene ID" value="BRADI_1g75760v3"/>
</dbReference>
<gene>
    <name evidence="6" type="primary">LOC100838223</name>
    <name evidence="5" type="ORF">BRADI_1g75760v3</name>
</gene>